<dbReference type="Proteomes" id="UP000663671">
    <property type="component" value="Chromosome 3"/>
</dbReference>
<gene>
    <name evidence="1" type="ORF">I7I51_06992</name>
</gene>
<name>A0A8A1MJR4_AJECA</name>
<dbReference type="VEuPathDB" id="FungiDB:I7I51_06992"/>
<reference evidence="1" key="1">
    <citation type="submission" date="2021-01" db="EMBL/GenBank/DDBJ databases">
        <title>Chromosome-level genome assembly of a human fungal pathogen reveals clustering of transcriptionally co-regulated genes.</title>
        <authorList>
            <person name="Voorhies M."/>
            <person name="Cohen S."/>
            <person name="Shea T.P."/>
            <person name="Petrus S."/>
            <person name="Munoz J.F."/>
            <person name="Poplawski S."/>
            <person name="Goldman W.E."/>
            <person name="Michael T."/>
            <person name="Cuomo C.A."/>
            <person name="Sil A."/>
            <person name="Beyhan S."/>
        </authorList>
    </citation>
    <scope>NUCLEOTIDE SEQUENCE</scope>
    <source>
        <strain evidence="1">WU24</strain>
    </source>
</reference>
<sequence length="122" mass="14080">MSDHLSLLSDMGFRPLLGGRTYRYSIKPPSAGYEAVHYLVSARLRTRLCFKHIGRSNRRGLILFFGESGHSLQYPKCHDGGKFYAIRREYENNVLLAFQTNQPLIFPYILISTLTHTHTTYI</sequence>
<dbReference type="AlphaFoldDB" id="A0A8A1MJR4"/>
<proteinExistence type="predicted"/>
<accession>A0A8A1MJR4</accession>
<protein>
    <submittedName>
        <fullName evidence="1">Uncharacterized protein</fullName>
    </submittedName>
</protein>
<dbReference type="EMBL" id="CP069115">
    <property type="protein sequence ID" value="QSS66139.1"/>
    <property type="molecule type" value="Genomic_DNA"/>
</dbReference>
<evidence type="ECO:0000313" key="1">
    <source>
        <dbReference type="EMBL" id="QSS66139.1"/>
    </source>
</evidence>
<organism evidence="1 2">
    <name type="scientific">Ajellomyces capsulatus</name>
    <name type="common">Darling's disease fungus</name>
    <name type="synonym">Histoplasma capsulatum</name>
    <dbReference type="NCBI Taxonomy" id="5037"/>
    <lineage>
        <taxon>Eukaryota</taxon>
        <taxon>Fungi</taxon>
        <taxon>Dikarya</taxon>
        <taxon>Ascomycota</taxon>
        <taxon>Pezizomycotina</taxon>
        <taxon>Eurotiomycetes</taxon>
        <taxon>Eurotiomycetidae</taxon>
        <taxon>Onygenales</taxon>
        <taxon>Ajellomycetaceae</taxon>
        <taxon>Histoplasma</taxon>
    </lineage>
</organism>
<evidence type="ECO:0000313" key="2">
    <source>
        <dbReference type="Proteomes" id="UP000663671"/>
    </source>
</evidence>